<dbReference type="Proteomes" id="UP000031843">
    <property type="component" value="Chromosome main"/>
</dbReference>
<dbReference type="PANTHER" id="PTHR13774">
    <property type="entry name" value="PHENAZINE BIOSYNTHESIS PROTEIN"/>
    <property type="match status" value="1"/>
</dbReference>
<dbReference type="STRING" id="68895.RR42_m3093"/>
<accession>A0A0C4YC08</accession>
<dbReference type="Pfam" id="PF02567">
    <property type="entry name" value="PhzC-PhzF"/>
    <property type="match status" value="1"/>
</dbReference>
<dbReference type="PANTHER" id="PTHR13774:SF32">
    <property type="entry name" value="ANTISENSE-ENHANCING SEQUENCE 1"/>
    <property type="match status" value="1"/>
</dbReference>
<organism evidence="3 4">
    <name type="scientific">Cupriavidus basilensis</name>
    <dbReference type="NCBI Taxonomy" id="68895"/>
    <lineage>
        <taxon>Bacteria</taxon>
        <taxon>Pseudomonadati</taxon>
        <taxon>Pseudomonadota</taxon>
        <taxon>Betaproteobacteria</taxon>
        <taxon>Burkholderiales</taxon>
        <taxon>Burkholderiaceae</taxon>
        <taxon>Cupriavidus</taxon>
    </lineage>
</organism>
<keyword evidence="4" id="KW-1185">Reference proteome</keyword>
<reference evidence="3 4" key="1">
    <citation type="journal article" date="2015" name="Genome Announc.">
        <title>Complete Genome Sequence of Cupriavidus basilensis 4G11, Isolated from the Oak Ridge Field Research Center Site.</title>
        <authorList>
            <person name="Ray J."/>
            <person name="Waters R.J."/>
            <person name="Skerker J.M."/>
            <person name="Kuehl J.V."/>
            <person name="Price M.N."/>
            <person name="Huang J."/>
            <person name="Chakraborty R."/>
            <person name="Arkin A.P."/>
            <person name="Deutschbauer A."/>
        </authorList>
    </citation>
    <scope>NUCLEOTIDE SEQUENCE [LARGE SCALE GENOMIC DNA]</scope>
    <source>
        <strain evidence="3">4G11</strain>
    </source>
</reference>
<comment type="similarity">
    <text evidence="1">Belongs to the PhzF family.</text>
</comment>
<proteinExistence type="inferred from homology"/>
<name>A0A0C4YC08_9BURK</name>
<dbReference type="InterPro" id="IPR003719">
    <property type="entry name" value="Phenazine_PhzF-like"/>
</dbReference>
<feature type="active site" evidence="2">
    <location>
        <position position="69"/>
    </location>
</feature>
<dbReference type="PIRSF" id="PIRSF016184">
    <property type="entry name" value="PhzC_PhzF"/>
    <property type="match status" value="1"/>
</dbReference>
<dbReference type="SUPFAM" id="SSF54506">
    <property type="entry name" value="Diaminopimelate epimerase-like"/>
    <property type="match status" value="1"/>
</dbReference>
<dbReference type="GO" id="GO:0016853">
    <property type="term" value="F:isomerase activity"/>
    <property type="evidence" value="ECO:0007669"/>
    <property type="project" value="TreeGrafter"/>
</dbReference>
<gene>
    <name evidence="3" type="ORF">RR42_m3093</name>
</gene>
<evidence type="ECO:0000256" key="1">
    <source>
        <dbReference type="ARBA" id="ARBA00008270"/>
    </source>
</evidence>
<dbReference type="KEGG" id="cbw:RR42_m3093"/>
<dbReference type="Gene3D" id="3.10.310.10">
    <property type="entry name" value="Diaminopimelate Epimerase, Chain A, domain 1"/>
    <property type="match status" value="2"/>
</dbReference>
<dbReference type="AlphaFoldDB" id="A0A0C4YC08"/>
<sequence length="308" mass="32534">MHGVRRVGHYTEAFTFAFAPAAMTTYAFRLLNVFAESTFGGNPLCVFEDARGLDTATMQALALQFNLSETTFILPSEQASAHVRIFTTGYEMPFAGHPTLGTAHVVRDLAATGDALTLAFKAGVVPVTAQGDVWTFTAPHAGAPRTAPAGLPDAQMASLLGLAETDLLAAPIWVDTGADQLMVPVKSVDAVRRAQPDSARLASWPQSSLGRKTAYVFAFDPTRPGQVVSRYFFTKQGGGVAEDPGTGSACANLGGWLIANDHALPAAYQVAQGEAVDRPCTLRLEVTGEQAIRVGGRVIELGRGTINL</sequence>
<protein>
    <submittedName>
        <fullName evidence="3">Phenazine biosynthesis protein PhzF</fullName>
    </submittedName>
</protein>
<evidence type="ECO:0000256" key="2">
    <source>
        <dbReference type="PIRSR" id="PIRSR016184-1"/>
    </source>
</evidence>
<dbReference type="NCBIfam" id="TIGR00654">
    <property type="entry name" value="PhzF_family"/>
    <property type="match status" value="1"/>
</dbReference>
<evidence type="ECO:0000313" key="4">
    <source>
        <dbReference type="Proteomes" id="UP000031843"/>
    </source>
</evidence>
<dbReference type="GO" id="GO:0005737">
    <property type="term" value="C:cytoplasm"/>
    <property type="evidence" value="ECO:0007669"/>
    <property type="project" value="TreeGrafter"/>
</dbReference>
<evidence type="ECO:0000313" key="3">
    <source>
        <dbReference type="EMBL" id="AJG20463.1"/>
    </source>
</evidence>
<dbReference type="EMBL" id="CP010536">
    <property type="protein sequence ID" value="AJG20463.1"/>
    <property type="molecule type" value="Genomic_DNA"/>
</dbReference>